<dbReference type="AlphaFoldDB" id="A0A3B1AK40"/>
<dbReference type="InterPro" id="IPR035996">
    <property type="entry name" value="4pyrrol_Methylase_sf"/>
</dbReference>
<dbReference type="GO" id="GO:0032259">
    <property type="term" value="P:methylation"/>
    <property type="evidence" value="ECO:0007669"/>
    <property type="project" value="UniProtKB-KW"/>
</dbReference>
<comment type="pathway">
    <text evidence="1">Cofactor biosynthesis; adenosylcobalamin biosynthesis.</text>
</comment>
<evidence type="ECO:0000313" key="8">
    <source>
        <dbReference type="EMBL" id="VAW98719.1"/>
    </source>
</evidence>
<gene>
    <name evidence="8" type="ORF">MNBD_GAMMA22-1304</name>
</gene>
<evidence type="ECO:0000256" key="6">
    <source>
        <dbReference type="ARBA" id="ARBA00022691"/>
    </source>
</evidence>
<dbReference type="EC" id="2.1.1.151" evidence="8"/>
<dbReference type="PIRSF" id="PIRSF036427">
    <property type="entry name" value="Precrrn-2_mtase"/>
    <property type="match status" value="1"/>
</dbReference>
<evidence type="ECO:0000256" key="4">
    <source>
        <dbReference type="ARBA" id="ARBA00022603"/>
    </source>
</evidence>
<dbReference type="GO" id="GO:0009236">
    <property type="term" value="P:cobalamin biosynthetic process"/>
    <property type="evidence" value="ECO:0007669"/>
    <property type="project" value="UniProtKB-UniPathway"/>
</dbReference>
<protein>
    <submittedName>
        <fullName evidence="8">Cobalt-precorrin-2 C(20)-methyltransferase</fullName>
        <ecNumber evidence="8">2.1.1.151</ecNumber>
    </submittedName>
</protein>
<evidence type="ECO:0000256" key="5">
    <source>
        <dbReference type="ARBA" id="ARBA00022679"/>
    </source>
</evidence>
<dbReference type="InterPro" id="IPR006364">
    <property type="entry name" value="CobI/CbiL/CobIJ_dom"/>
</dbReference>
<dbReference type="InterPro" id="IPR014776">
    <property type="entry name" value="4pyrrole_Mease_sub2"/>
</dbReference>
<organism evidence="8">
    <name type="scientific">hydrothermal vent metagenome</name>
    <dbReference type="NCBI Taxonomy" id="652676"/>
    <lineage>
        <taxon>unclassified sequences</taxon>
        <taxon>metagenomes</taxon>
        <taxon>ecological metagenomes</taxon>
    </lineage>
</organism>
<dbReference type="Pfam" id="PF00590">
    <property type="entry name" value="TP_methylase"/>
    <property type="match status" value="1"/>
</dbReference>
<keyword evidence="3" id="KW-0169">Cobalamin biosynthesis</keyword>
<keyword evidence="6" id="KW-0949">S-adenosyl-L-methionine</keyword>
<keyword evidence="4 8" id="KW-0489">Methyltransferase</keyword>
<dbReference type="CDD" id="cd11645">
    <property type="entry name" value="Precorrin_2_C20_MT"/>
    <property type="match status" value="1"/>
</dbReference>
<evidence type="ECO:0000256" key="3">
    <source>
        <dbReference type="ARBA" id="ARBA00022573"/>
    </source>
</evidence>
<dbReference type="InterPro" id="IPR014777">
    <property type="entry name" value="4pyrrole_Mease_sub1"/>
</dbReference>
<reference evidence="8" key="1">
    <citation type="submission" date="2018-06" db="EMBL/GenBank/DDBJ databases">
        <authorList>
            <person name="Zhirakovskaya E."/>
        </authorList>
    </citation>
    <scope>NUCLEOTIDE SEQUENCE</scope>
</reference>
<name>A0A3B1AK40_9ZZZZ</name>
<accession>A0A3B1AK40</accession>
<keyword evidence="5 8" id="KW-0808">Transferase</keyword>
<dbReference type="NCBIfam" id="TIGR01467">
    <property type="entry name" value="cobI_cbiL"/>
    <property type="match status" value="1"/>
</dbReference>
<dbReference type="GO" id="GO:0030788">
    <property type="term" value="F:precorrin-2 C20-methyltransferase activity"/>
    <property type="evidence" value="ECO:0007669"/>
    <property type="project" value="InterPro"/>
</dbReference>
<dbReference type="InterPro" id="IPR000878">
    <property type="entry name" value="4pyrrol_Mease"/>
</dbReference>
<comment type="similarity">
    <text evidence="2">Belongs to the precorrin methyltransferase family.</text>
</comment>
<dbReference type="EMBL" id="UOFS01000039">
    <property type="protein sequence ID" value="VAW98719.1"/>
    <property type="molecule type" value="Genomic_DNA"/>
</dbReference>
<evidence type="ECO:0000259" key="7">
    <source>
        <dbReference type="Pfam" id="PF00590"/>
    </source>
</evidence>
<sequence length="264" mass="29068">MSVTKGTLFGVSLGPGDPDLITRRAWQLLQQDNTWTYPIRNKKSNSYALDIVTRSGLTTAEKNQALIFPMTHDLEILSKYWMLAAQTVIDLINTGEDVLFLVEGDASTYSTFGHLARTVKSLDKSININIIPGVPSFNAAAATLNTPLADVDDTVAIIPAAYGIPVIEKLLLDFDSLVLIKVKPILDDIITLLEKHQLLEHSCFIEKAGAPDERIVTDVKRLIGQKVNYLSLMLVKNPNRTRGELIRGCRKKHGDSTVLSTSAI</sequence>
<dbReference type="SUPFAM" id="SSF53790">
    <property type="entry name" value="Tetrapyrrole methylase"/>
    <property type="match status" value="1"/>
</dbReference>
<dbReference type="Gene3D" id="3.30.950.10">
    <property type="entry name" value="Methyltransferase, Cobalt-precorrin-4 Transmethylase, Domain 2"/>
    <property type="match status" value="1"/>
</dbReference>
<proteinExistence type="inferred from homology"/>
<dbReference type="InterPro" id="IPR012382">
    <property type="entry name" value="CobI/CbiL"/>
</dbReference>
<evidence type="ECO:0000256" key="2">
    <source>
        <dbReference type="ARBA" id="ARBA00005879"/>
    </source>
</evidence>
<dbReference type="GO" id="GO:0043781">
    <property type="term" value="F:cobalt-factor II C20-methyltransferase activity"/>
    <property type="evidence" value="ECO:0007669"/>
    <property type="project" value="UniProtKB-EC"/>
</dbReference>
<dbReference type="Gene3D" id="3.40.1010.10">
    <property type="entry name" value="Cobalt-precorrin-4 Transmethylase, Domain 1"/>
    <property type="match status" value="1"/>
</dbReference>
<dbReference type="PANTHER" id="PTHR43467:SF2">
    <property type="entry name" value="COBALT-PRECORRIN-2 C(20)-METHYLTRANSFERASE"/>
    <property type="match status" value="1"/>
</dbReference>
<feature type="domain" description="Tetrapyrrole methylase" evidence="7">
    <location>
        <begin position="7"/>
        <end position="217"/>
    </location>
</feature>
<dbReference type="PANTHER" id="PTHR43467">
    <property type="entry name" value="COBALT-PRECORRIN-2 C(20)-METHYLTRANSFERASE"/>
    <property type="match status" value="1"/>
</dbReference>
<evidence type="ECO:0000256" key="1">
    <source>
        <dbReference type="ARBA" id="ARBA00004953"/>
    </source>
</evidence>
<dbReference type="UniPathway" id="UPA00148"/>